<dbReference type="Gene3D" id="3.30.565.10">
    <property type="entry name" value="Histidine kinase-like ATPase, C-terminal domain"/>
    <property type="match status" value="1"/>
</dbReference>
<reference evidence="16 17" key="1">
    <citation type="submission" date="2016-10" db="EMBL/GenBank/DDBJ databases">
        <authorList>
            <person name="de Groot N.N."/>
        </authorList>
    </citation>
    <scope>NUCLEOTIDE SEQUENCE [LARGE SCALE GENOMIC DNA]</scope>
    <source>
        <strain evidence="16 17">DSM 3217</strain>
    </source>
</reference>
<proteinExistence type="predicted"/>
<name>A0A1G6AFH0_EUBOX</name>
<evidence type="ECO:0000313" key="16">
    <source>
        <dbReference type="EMBL" id="SDB07125.1"/>
    </source>
</evidence>
<dbReference type="InterPro" id="IPR005467">
    <property type="entry name" value="His_kinase_dom"/>
</dbReference>
<dbReference type="InterPro" id="IPR036097">
    <property type="entry name" value="HisK_dim/P_sf"/>
</dbReference>
<keyword evidence="13 14" id="KW-0472">Membrane</keyword>
<dbReference type="Gene3D" id="1.10.287.130">
    <property type="match status" value="1"/>
</dbReference>
<evidence type="ECO:0000256" key="12">
    <source>
        <dbReference type="ARBA" id="ARBA00023012"/>
    </source>
</evidence>
<dbReference type="STRING" id="1732.SAMN02910417_00519"/>
<keyword evidence="10" id="KW-0067">ATP-binding</keyword>
<evidence type="ECO:0000256" key="7">
    <source>
        <dbReference type="ARBA" id="ARBA00022692"/>
    </source>
</evidence>
<dbReference type="PANTHER" id="PTHR45528:SF1">
    <property type="entry name" value="SENSOR HISTIDINE KINASE CPXA"/>
    <property type="match status" value="1"/>
</dbReference>
<evidence type="ECO:0000256" key="8">
    <source>
        <dbReference type="ARBA" id="ARBA00022741"/>
    </source>
</evidence>
<evidence type="ECO:0000256" key="5">
    <source>
        <dbReference type="ARBA" id="ARBA00022553"/>
    </source>
</evidence>
<evidence type="ECO:0000256" key="4">
    <source>
        <dbReference type="ARBA" id="ARBA00022475"/>
    </source>
</evidence>
<keyword evidence="9" id="KW-0418">Kinase</keyword>
<evidence type="ECO:0000256" key="6">
    <source>
        <dbReference type="ARBA" id="ARBA00022679"/>
    </source>
</evidence>
<evidence type="ECO:0000256" key="2">
    <source>
        <dbReference type="ARBA" id="ARBA00004651"/>
    </source>
</evidence>
<dbReference type="SUPFAM" id="SSF55874">
    <property type="entry name" value="ATPase domain of HSP90 chaperone/DNA topoisomerase II/histidine kinase"/>
    <property type="match status" value="1"/>
</dbReference>
<feature type="transmembrane region" description="Helical" evidence="14">
    <location>
        <begin position="174"/>
        <end position="197"/>
    </location>
</feature>
<dbReference type="AlphaFoldDB" id="A0A1G6AFH0"/>
<dbReference type="EMBL" id="FMXR01000005">
    <property type="protein sequence ID" value="SDB07125.1"/>
    <property type="molecule type" value="Genomic_DNA"/>
</dbReference>
<keyword evidence="7 14" id="KW-0812">Transmembrane</keyword>
<dbReference type="InterPro" id="IPR004358">
    <property type="entry name" value="Sig_transdc_His_kin-like_C"/>
</dbReference>
<comment type="subcellular location">
    <subcellularLocation>
        <location evidence="2">Cell membrane</location>
        <topology evidence="2">Multi-pass membrane protein</topology>
    </subcellularLocation>
</comment>
<accession>A0A1G6AFH0</accession>
<dbReference type="PRINTS" id="PR00344">
    <property type="entry name" value="BCTRLSENSOR"/>
</dbReference>
<gene>
    <name evidence="16" type="ORF">SAMN02910417_00519</name>
</gene>
<keyword evidence="11 14" id="KW-1133">Transmembrane helix</keyword>
<dbReference type="CDD" id="cd00075">
    <property type="entry name" value="HATPase"/>
    <property type="match status" value="1"/>
</dbReference>
<keyword evidence="8" id="KW-0547">Nucleotide-binding</keyword>
<dbReference type="Pfam" id="PF02518">
    <property type="entry name" value="HATPase_c"/>
    <property type="match status" value="1"/>
</dbReference>
<dbReference type="OrthoDB" id="9813151at2"/>
<evidence type="ECO:0000256" key="11">
    <source>
        <dbReference type="ARBA" id="ARBA00022989"/>
    </source>
</evidence>
<dbReference type="SMART" id="SM00387">
    <property type="entry name" value="HATPase_c"/>
    <property type="match status" value="1"/>
</dbReference>
<sequence>MVIRSKQRFIAIMVMILVAVVVCMLVIIYYSTQVKVDHENKEMLEMFATCYEENGLPQGDFDPAADITKESDSDDENRAQIADNDFFHRYQVATFYAVVFDSNNNVEELLNDAPTSHSDEELEQVAQKLLEAGQEYGTTGEIVYLVTKQDDYVLVTMMDNSVVGDMIKTLMRTMILFGTIAVIILIVFSALLGNWVMKPIEESYNRQKQFISNAGHELKTPITTIGTNVELLKRQIGKNEWLENVEYENKRMSMLVHQMLDLARLEQVRVQMEEVDFSKLSLAAILPFEAIAFEKNVRLTYDIPEGIKLKGERQMLEQLVSILTDNAINHCFCHGCVEIKLWESKGRTSLKVTNDGKAIESKEQEHIFERFYRGDEARVDFSGHYGLGLAIAKAVVMQHHGDIKIECGEGRVSFIVEL</sequence>
<dbReference type="Proteomes" id="UP000199228">
    <property type="component" value="Unassembled WGS sequence"/>
</dbReference>
<dbReference type="EC" id="2.7.13.3" evidence="3"/>
<dbReference type="SUPFAM" id="SSF47384">
    <property type="entry name" value="Homodimeric domain of signal transducing histidine kinase"/>
    <property type="match status" value="1"/>
</dbReference>
<dbReference type="GO" id="GO:0005886">
    <property type="term" value="C:plasma membrane"/>
    <property type="evidence" value="ECO:0007669"/>
    <property type="project" value="UniProtKB-SubCell"/>
</dbReference>
<evidence type="ECO:0000259" key="15">
    <source>
        <dbReference type="PROSITE" id="PS50109"/>
    </source>
</evidence>
<comment type="catalytic activity">
    <reaction evidence="1">
        <text>ATP + protein L-histidine = ADP + protein N-phospho-L-histidine.</text>
        <dbReference type="EC" id="2.7.13.3"/>
    </reaction>
</comment>
<evidence type="ECO:0000256" key="9">
    <source>
        <dbReference type="ARBA" id="ARBA00022777"/>
    </source>
</evidence>
<dbReference type="InterPro" id="IPR003594">
    <property type="entry name" value="HATPase_dom"/>
</dbReference>
<dbReference type="GO" id="GO:0005524">
    <property type="term" value="F:ATP binding"/>
    <property type="evidence" value="ECO:0007669"/>
    <property type="project" value="UniProtKB-KW"/>
</dbReference>
<dbReference type="PROSITE" id="PS50109">
    <property type="entry name" value="HIS_KIN"/>
    <property type="match status" value="1"/>
</dbReference>
<dbReference type="CDD" id="cd00082">
    <property type="entry name" value="HisKA"/>
    <property type="match status" value="1"/>
</dbReference>
<dbReference type="PANTHER" id="PTHR45528">
    <property type="entry name" value="SENSOR HISTIDINE KINASE CPXA"/>
    <property type="match status" value="1"/>
</dbReference>
<evidence type="ECO:0000256" key="10">
    <source>
        <dbReference type="ARBA" id="ARBA00022840"/>
    </source>
</evidence>
<keyword evidence="4" id="KW-1003">Cell membrane</keyword>
<keyword evidence="12" id="KW-0902">Two-component regulatory system</keyword>
<dbReference type="SMART" id="SM00388">
    <property type="entry name" value="HisKA"/>
    <property type="match status" value="1"/>
</dbReference>
<dbReference type="InterPro" id="IPR003661">
    <property type="entry name" value="HisK_dim/P_dom"/>
</dbReference>
<feature type="domain" description="Histidine kinase" evidence="15">
    <location>
        <begin position="213"/>
        <end position="418"/>
    </location>
</feature>
<evidence type="ECO:0000256" key="3">
    <source>
        <dbReference type="ARBA" id="ARBA00012438"/>
    </source>
</evidence>
<dbReference type="InterPro" id="IPR050398">
    <property type="entry name" value="HssS/ArlS-like"/>
</dbReference>
<keyword evidence="17" id="KW-1185">Reference proteome</keyword>
<evidence type="ECO:0000313" key="17">
    <source>
        <dbReference type="Proteomes" id="UP000199228"/>
    </source>
</evidence>
<evidence type="ECO:0000256" key="13">
    <source>
        <dbReference type="ARBA" id="ARBA00023136"/>
    </source>
</evidence>
<evidence type="ECO:0000256" key="14">
    <source>
        <dbReference type="SAM" id="Phobius"/>
    </source>
</evidence>
<keyword evidence="5" id="KW-0597">Phosphoprotein</keyword>
<evidence type="ECO:0000256" key="1">
    <source>
        <dbReference type="ARBA" id="ARBA00000085"/>
    </source>
</evidence>
<dbReference type="InterPro" id="IPR036890">
    <property type="entry name" value="HATPase_C_sf"/>
</dbReference>
<dbReference type="RefSeq" id="WP_090171882.1">
    <property type="nucleotide sequence ID" value="NZ_FMXR01000005.1"/>
</dbReference>
<dbReference type="GO" id="GO:0000155">
    <property type="term" value="F:phosphorelay sensor kinase activity"/>
    <property type="evidence" value="ECO:0007669"/>
    <property type="project" value="InterPro"/>
</dbReference>
<protein>
    <recommendedName>
        <fullName evidence="3">histidine kinase</fullName>
        <ecNumber evidence="3">2.7.13.3</ecNumber>
    </recommendedName>
</protein>
<dbReference type="Pfam" id="PF00512">
    <property type="entry name" value="HisKA"/>
    <property type="match status" value="1"/>
</dbReference>
<feature type="transmembrane region" description="Helical" evidence="14">
    <location>
        <begin position="9"/>
        <end position="30"/>
    </location>
</feature>
<organism evidence="16 17">
    <name type="scientific">Eubacterium oxidoreducens</name>
    <dbReference type="NCBI Taxonomy" id="1732"/>
    <lineage>
        <taxon>Bacteria</taxon>
        <taxon>Bacillati</taxon>
        <taxon>Bacillota</taxon>
        <taxon>Clostridia</taxon>
        <taxon>Eubacteriales</taxon>
        <taxon>Eubacteriaceae</taxon>
        <taxon>Eubacterium</taxon>
    </lineage>
</organism>
<keyword evidence="6" id="KW-0808">Transferase</keyword>